<evidence type="ECO:0000256" key="1">
    <source>
        <dbReference type="ARBA" id="ARBA00004694"/>
    </source>
</evidence>
<dbReference type="PANTHER" id="PTHR11458">
    <property type="entry name" value="DELTA-AMINOLEVULINIC ACID DEHYDRATASE"/>
    <property type="match status" value="1"/>
</dbReference>
<dbReference type="NCBIfam" id="NF006762">
    <property type="entry name" value="PRK09283.1"/>
    <property type="match status" value="1"/>
</dbReference>
<keyword evidence="11" id="KW-0460">Magnesium</keyword>
<evidence type="ECO:0000256" key="13">
    <source>
        <dbReference type="RuleBase" id="RU004161"/>
    </source>
</evidence>
<gene>
    <name evidence="14" type="primary">hemB</name>
    <name evidence="14" type="ORF">GHO27_26235</name>
</gene>
<keyword evidence="10" id="KW-0862">Zinc</keyword>
<dbReference type="GO" id="GO:0008270">
    <property type="term" value="F:zinc ion binding"/>
    <property type="evidence" value="ECO:0007669"/>
    <property type="project" value="TreeGrafter"/>
</dbReference>
<dbReference type="InterPro" id="IPR030656">
    <property type="entry name" value="ALAD_AS"/>
</dbReference>
<dbReference type="GO" id="GO:0004655">
    <property type="term" value="F:porphobilinogen synthase activity"/>
    <property type="evidence" value="ECO:0007669"/>
    <property type="project" value="UniProtKB-EC"/>
</dbReference>
<evidence type="ECO:0000256" key="7">
    <source>
        <dbReference type="ARBA" id="ARBA00023244"/>
    </source>
</evidence>
<evidence type="ECO:0000313" key="14">
    <source>
        <dbReference type="EMBL" id="MQU09150.1"/>
    </source>
</evidence>
<keyword evidence="6 12" id="KW-0456">Lyase</keyword>
<dbReference type="CDD" id="cd00384">
    <property type="entry name" value="ALAD_PBGS"/>
    <property type="match status" value="1"/>
</dbReference>
<name>A0A6L5I0U5_9PSED</name>
<evidence type="ECO:0000313" key="15">
    <source>
        <dbReference type="Proteomes" id="UP000478064"/>
    </source>
</evidence>
<dbReference type="NCBIfam" id="NF009923">
    <property type="entry name" value="PRK13384.1"/>
    <property type="match status" value="1"/>
</dbReference>
<dbReference type="Proteomes" id="UP000478064">
    <property type="component" value="Unassembled WGS sequence"/>
</dbReference>
<comment type="similarity">
    <text evidence="2 13">Belongs to the ALAD family.</text>
</comment>
<evidence type="ECO:0000256" key="4">
    <source>
        <dbReference type="ARBA" id="ARBA00020771"/>
    </source>
</evidence>
<dbReference type="PIRSF" id="PIRSF001415">
    <property type="entry name" value="Porphbilin_synth"/>
    <property type="match status" value="1"/>
</dbReference>
<feature type="binding site" evidence="10">
    <location>
        <position position="126"/>
    </location>
    <ligand>
        <name>Zn(2+)</name>
        <dbReference type="ChEBI" id="CHEBI:29105"/>
        <note>catalytic</note>
    </ligand>
</feature>
<dbReference type="SUPFAM" id="SSF51569">
    <property type="entry name" value="Aldolase"/>
    <property type="match status" value="1"/>
</dbReference>
<reference evidence="14 15" key="1">
    <citation type="submission" date="2019-10" db="EMBL/GenBank/DDBJ databases">
        <title>Evaluation of single-gene subtyping targets for Pseudomonas.</title>
        <authorList>
            <person name="Reichler S.J."/>
            <person name="Orsi R.H."/>
            <person name="Wiedmann M."/>
            <person name="Martin N.H."/>
            <person name="Murphy S.I."/>
        </authorList>
    </citation>
    <scope>NUCLEOTIDE SEQUENCE [LARGE SCALE GENOMIC DNA]</scope>
    <source>
        <strain evidence="14 15">FSL R10-1637</strain>
    </source>
</reference>
<dbReference type="UniPathway" id="UPA00251">
    <property type="reaction ID" value="UER00318"/>
</dbReference>
<accession>A0A6L5I0U5</accession>
<keyword evidence="5" id="KW-0350">Heme biosynthesis</keyword>
<dbReference type="InterPro" id="IPR013785">
    <property type="entry name" value="Aldolase_TIM"/>
</dbReference>
<protein>
    <recommendedName>
        <fullName evidence="4 12">Delta-aminolevulinic acid dehydratase</fullName>
        <ecNumber evidence="3 12">4.2.1.24</ecNumber>
    </recommendedName>
</protein>
<proteinExistence type="inferred from homology"/>
<feature type="binding site" evidence="11">
    <location>
        <position position="228"/>
    </location>
    <ligand>
        <name>Mg(2+)</name>
        <dbReference type="ChEBI" id="CHEBI:18420"/>
    </ligand>
</feature>
<evidence type="ECO:0000256" key="5">
    <source>
        <dbReference type="ARBA" id="ARBA00023133"/>
    </source>
</evidence>
<comment type="pathway">
    <text evidence="1">Porphyrin-containing compound metabolism; protoporphyrin-IX biosynthesis; coproporphyrinogen-III from 5-aminolevulinate: step 1/4.</text>
</comment>
<dbReference type="RefSeq" id="WP_153375943.1">
    <property type="nucleotide sequence ID" value="NZ_WIVU01000095.1"/>
</dbReference>
<feature type="binding site" evidence="10">
    <location>
        <position position="116"/>
    </location>
    <ligand>
        <name>Zn(2+)</name>
        <dbReference type="ChEBI" id="CHEBI:29105"/>
        <note>catalytic</note>
    </ligand>
</feature>
<feature type="active site" description="Schiff-base intermediate with substrate" evidence="9">
    <location>
        <position position="191"/>
    </location>
</feature>
<dbReference type="Pfam" id="PF00490">
    <property type="entry name" value="ALAD"/>
    <property type="match status" value="1"/>
</dbReference>
<evidence type="ECO:0000256" key="11">
    <source>
        <dbReference type="PIRSR" id="PIRSR001415-5"/>
    </source>
</evidence>
<dbReference type="AlphaFoldDB" id="A0A6L5I0U5"/>
<evidence type="ECO:0000256" key="6">
    <source>
        <dbReference type="ARBA" id="ARBA00023239"/>
    </source>
</evidence>
<evidence type="ECO:0000256" key="10">
    <source>
        <dbReference type="PIRSR" id="PIRSR001415-3"/>
    </source>
</evidence>
<dbReference type="PRINTS" id="PR00144">
    <property type="entry name" value="DALDHYDRTASE"/>
</dbReference>
<organism evidence="14 15">
    <name type="scientific">Pseudomonas helleri</name>
    <dbReference type="NCBI Taxonomy" id="1608996"/>
    <lineage>
        <taxon>Bacteria</taxon>
        <taxon>Pseudomonadati</taxon>
        <taxon>Pseudomonadota</taxon>
        <taxon>Gammaproteobacteria</taxon>
        <taxon>Pseudomonadales</taxon>
        <taxon>Pseudomonadaceae</taxon>
        <taxon>Pseudomonas</taxon>
    </lineage>
</organism>
<dbReference type="EC" id="4.2.1.24" evidence="3 12"/>
<keyword evidence="7 12" id="KW-0627">Porphyrin biosynthesis</keyword>
<dbReference type="GO" id="GO:0006782">
    <property type="term" value="P:protoporphyrinogen IX biosynthetic process"/>
    <property type="evidence" value="ECO:0007669"/>
    <property type="project" value="UniProtKB-UniPathway"/>
</dbReference>
<evidence type="ECO:0000256" key="2">
    <source>
        <dbReference type="ARBA" id="ARBA00008055"/>
    </source>
</evidence>
<dbReference type="GO" id="GO:0005829">
    <property type="term" value="C:cytosol"/>
    <property type="evidence" value="ECO:0007669"/>
    <property type="project" value="TreeGrafter"/>
</dbReference>
<evidence type="ECO:0000256" key="3">
    <source>
        <dbReference type="ARBA" id="ARBA00012053"/>
    </source>
</evidence>
<comment type="subunit">
    <text evidence="12">Homooctamer.</text>
</comment>
<evidence type="ECO:0000256" key="8">
    <source>
        <dbReference type="ARBA" id="ARBA00047651"/>
    </source>
</evidence>
<dbReference type="EMBL" id="WIVU01000095">
    <property type="protein sequence ID" value="MQU09150.1"/>
    <property type="molecule type" value="Genomic_DNA"/>
</dbReference>
<feature type="active site" description="Schiff-base intermediate with substrate" evidence="9">
    <location>
        <position position="243"/>
    </location>
</feature>
<keyword evidence="10" id="KW-0479">Metal-binding</keyword>
<comment type="catalytic activity">
    <reaction evidence="8 12">
        <text>2 5-aminolevulinate = porphobilinogen + 2 H2O + H(+)</text>
        <dbReference type="Rhea" id="RHEA:24064"/>
        <dbReference type="ChEBI" id="CHEBI:15377"/>
        <dbReference type="ChEBI" id="CHEBI:15378"/>
        <dbReference type="ChEBI" id="CHEBI:58126"/>
        <dbReference type="ChEBI" id="CHEBI:356416"/>
        <dbReference type="EC" id="4.2.1.24"/>
    </reaction>
</comment>
<dbReference type="PANTHER" id="PTHR11458:SF1">
    <property type="entry name" value="DELTA-AMINOLEVULINIC ACID DEHYDRATASE"/>
    <property type="match status" value="1"/>
</dbReference>
<evidence type="ECO:0000256" key="9">
    <source>
        <dbReference type="PIRSR" id="PIRSR001415-1"/>
    </source>
</evidence>
<feature type="binding site" evidence="10">
    <location>
        <position position="118"/>
    </location>
    <ligand>
        <name>Zn(2+)</name>
        <dbReference type="ChEBI" id="CHEBI:29105"/>
        <note>catalytic</note>
    </ligand>
</feature>
<dbReference type="SMART" id="SM01004">
    <property type="entry name" value="ALAD"/>
    <property type="match status" value="1"/>
</dbReference>
<comment type="caution">
    <text evidence="14">The sequence shown here is derived from an EMBL/GenBank/DDBJ whole genome shotgun (WGS) entry which is preliminary data.</text>
</comment>
<dbReference type="InterPro" id="IPR001731">
    <property type="entry name" value="ALAD"/>
</dbReference>
<dbReference type="PROSITE" id="PS00169">
    <property type="entry name" value="D_ALA_DEHYDRATASE"/>
    <property type="match status" value="1"/>
</dbReference>
<dbReference type="FunFam" id="3.20.20.70:FF:000019">
    <property type="entry name" value="Delta-aminolevulinic acid dehydratase"/>
    <property type="match status" value="1"/>
</dbReference>
<evidence type="ECO:0000256" key="12">
    <source>
        <dbReference type="RuleBase" id="RU000515"/>
    </source>
</evidence>
<sequence>MMNLRRLRVNTQVRNLVKETNIHLNELIYPIFIEENLTQRQEIKTLPGLYRFPEAELSEEITELYKLGIRAVMPFGISHKKDDEGTDTWSDDGLLSRMIKIIKATCPDMLVIPDICFCEYTTHGHCGVVCDEVVDNDKTLENLKKQAITAAKAGADILAPSSMMDGQVLAIRKGLNEAGFQNVGILAHTIKFASAFYGPFRSAVDSQLKGDRKTYQADFHNGHQALLEVDYDEQEGADILMVKPGTPYLDILCKLRNRTNRPIAVYQVGGEYASIKFAALAGALDEKQTVYETLIGFKRAGATMIVSYYAKQYAEWVNNKA</sequence>
<dbReference type="Gene3D" id="3.20.20.70">
    <property type="entry name" value="Aldolase class I"/>
    <property type="match status" value="1"/>
</dbReference>